<dbReference type="PANTHER" id="PTHR11615">
    <property type="entry name" value="NITRATE, FORMATE, IRON DEHYDROGENASE"/>
    <property type="match status" value="1"/>
</dbReference>
<dbReference type="InterPro" id="IPR013352">
    <property type="entry name" value="Fe_hydrogenase_subset"/>
</dbReference>
<dbReference type="InterPro" id="IPR036010">
    <property type="entry name" value="2Fe-2S_ferredoxin-like_sf"/>
</dbReference>
<evidence type="ECO:0000313" key="9">
    <source>
        <dbReference type="EMBL" id="KOA89745.1"/>
    </source>
</evidence>
<keyword evidence="3" id="KW-0677">Repeat</keyword>
<keyword evidence="2" id="KW-0479">Metal-binding</keyword>
<feature type="domain" description="4Fe-4S His(Cys)3-ligated-type" evidence="8">
    <location>
        <begin position="82"/>
        <end position="121"/>
    </location>
</feature>
<dbReference type="SMART" id="SM00902">
    <property type="entry name" value="Fe_hyd_SSU"/>
    <property type="match status" value="1"/>
</dbReference>
<dbReference type="PROSITE" id="PS00198">
    <property type="entry name" value="4FE4S_FER_1"/>
    <property type="match status" value="1"/>
</dbReference>
<dbReference type="GO" id="GO:0051539">
    <property type="term" value="F:4 iron, 4 sulfur cluster binding"/>
    <property type="evidence" value="ECO:0007669"/>
    <property type="project" value="UniProtKB-KW"/>
</dbReference>
<evidence type="ECO:0000256" key="3">
    <source>
        <dbReference type="ARBA" id="ARBA00022737"/>
    </source>
</evidence>
<dbReference type="Pfam" id="PF12838">
    <property type="entry name" value="Fer4_7"/>
    <property type="match status" value="1"/>
</dbReference>
<protein>
    <submittedName>
        <fullName evidence="9">Ferredoxin</fullName>
    </submittedName>
</protein>
<evidence type="ECO:0000313" key="10">
    <source>
        <dbReference type="Proteomes" id="UP000037540"/>
    </source>
</evidence>
<dbReference type="NCBIfam" id="NF040762">
    <property type="entry name" value="Hydr_FeFe_Clost"/>
    <property type="match status" value="1"/>
</dbReference>
<dbReference type="SUPFAM" id="SSF54862">
    <property type="entry name" value="4Fe-4S ferredoxins"/>
    <property type="match status" value="1"/>
</dbReference>
<dbReference type="Gene3D" id="4.10.260.20">
    <property type="entry name" value="Iron hydrogenase, small subunit"/>
    <property type="match status" value="1"/>
</dbReference>
<dbReference type="PROSITE" id="PS51085">
    <property type="entry name" value="2FE2S_FER_2"/>
    <property type="match status" value="1"/>
</dbReference>
<dbReference type="AlphaFoldDB" id="A0A9Q1ZDS6"/>
<organism evidence="9 10">
    <name type="scientific">Clostridium botulinum</name>
    <dbReference type="NCBI Taxonomy" id="1491"/>
    <lineage>
        <taxon>Bacteria</taxon>
        <taxon>Bacillati</taxon>
        <taxon>Bacillota</taxon>
        <taxon>Clostridia</taxon>
        <taxon>Eubacteriales</taxon>
        <taxon>Clostridiaceae</taxon>
        <taxon>Clostridium</taxon>
    </lineage>
</organism>
<feature type="domain" description="4Fe-4S ferredoxin-type" evidence="7">
    <location>
        <begin position="144"/>
        <end position="173"/>
    </location>
</feature>
<dbReference type="InterPro" id="IPR009016">
    <property type="entry name" value="Fe_hydrogenase"/>
</dbReference>
<dbReference type="GO" id="GO:0005506">
    <property type="term" value="F:iron ion binding"/>
    <property type="evidence" value="ECO:0007669"/>
    <property type="project" value="InterPro"/>
</dbReference>
<evidence type="ECO:0000256" key="5">
    <source>
        <dbReference type="ARBA" id="ARBA00023014"/>
    </source>
</evidence>
<dbReference type="InterPro" id="IPR055150">
    <property type="entry name" value="Fe_hydrogense_Fe-S_bd"/>
</dbReference>
<keyword evidence="4" id="KW-0408">Iron</keyword>
<dbReference type="Gene3D" id="3.10.20.740">
    <property type="match status" value="1"/>
</dbReference>
<dbReference type="EMBL" id="LGVR01000009">
    <property type="protein sequence ID" value="KOA89745.1"/>
    <property type="molecule type" value="Genomic_DNA"/>
</dbReference>
<dbReference type="PROSITE" id="PS51839">
    <property type="entry name" value="4FE4S_HC3"/>
    <property type="match status" value="1"/>
</dbReference>
<evidence type="ECO:0000256" key="1">
    <source>
        <dbReference type="ARBA" id="ARBA00022485"/>
    </source>
</evidence>
<dbReference type="SUPFAM" id="SSF54292">
    <property type="entry name" value="2Fe-2S ferredoxin-like"/>
    <property type="match status" value="1"/>
</dbReference>
<dbReference type="InterPro" id="IPR001041">
    <property type="entry name" value="2Fe-2S_ferredoxin-type"/>
</dbReference>
<keyword evidence="5" id="KW-0411">Iron-sulfur</keyword>
<comment type="caution">
    <text evidence="9">The sequence shown here is derived from an EMBL/GenBank/DDBJ whole genome shotgun (WGS) entry which is preliminary data.</text>
</comment>
<dbReference type="InterPro" id="IPR019574">
    <property type="entry name" value="NADH_UbQ_OxRdtase_Gsu_4Fe4S-bd"/>
</dbReference>
<evidence type="ECO:0000259" key="6">
    <source>
        <dbReference type="PROSITE" id="PS51085"/>
    </source>
</evidence>
<dbReference type="InterPro" id="IPR036991">
    <property type="entry name" value="Fe_hydrogenase_ssu_sf"/>
</dbReference>
<dbReference type="InterPro" id="IPR004108">
    <property type="entry name" value="Fe_hydrogenase_lsu_C"/>
</dbReference>
<feature type="domain" description="2Fe-2S ferredoxin-type" evidence="6">
    <location>
        <begin position="2"/>
        <end position="82"/>
    </location>
</feature>
<dbReference type="Proteomes" id="UP000037540">
    <property type="component" value="Unassembled WGS sequence"/>
</dbReference>
<dbReference type="Gene3D" id="3.30.70.20">
    <property type="match status" value="1"/>
</dbReference>
<reference evidence="9 10" key="1">
    <citation type="submission" date="2015-07" db="EMBL/GenBank/DDBJ databases">
        <title>Draft genome sequences of 17 French Clostridium botulinum group III.</title>
        <authorList>
            <person name="Woudstra C."/>
            <person name="Le Marechal C."/>
            <person name="Souillard R."/>
            <person name="Bayon-Auboyer M.-H."/>
            <person name="Dessouter D."/>
            <person name="Fach P."/>
        </authorList>
    </citation>
    <scope>NUCLEOTIDE SEQUENCE [LARGE SCALE GENOMIC DNA]</scope>
    <source>
        <strain evidence="9 10">12LNRI-CD</strain>
    </source>
</reference>
<dbReference type="RefSeq" id="WP_013725721.1">
    <property type="nucleotide sequence ID" value="NZ_LGVP01000045.1"/>
</dbReference>
<feature type="domain" description="4Fe-4S ferredoxin-type" evidence="7">
    <location>
        <begin position="187"/>
        <end position="216"/>
    </location>
</feature>
<accession>A0A9Q1ZDS6</accession>
<name>A0A9Q1ZDS6_CLOBO</name>
<dbReference type="Pfam" id="PF02906">
    <property type="entry name" value="Fe_hyd_lg_C"/>
    <property type="match status" value="1"/>
</dbReference>
<dbReference type="PROSITE" id="PS51379">
    <property type="entry name" value="4FE4S_FER_2"/>
    <property type="match status" value="2"/>
</dbReference>
<dbReference type="CDD" id="cd00207">
    <property type="entry name" value="fer2"/>
    <property type="match status" value="1"/>
</dbReference>
<dbReference type="Gene3D" id="3.40.950.10">
    <property type="entry name" value="Fe-only Hydrogenase (Larger Subunit), Chain L, domain 3"/>
    <property type="match status" value="1"/>
</dbReference>
<sequence>MNELTVSLDNQLIKVNPNSTILNVAKKHNIFIPTLCYLKDALNLGKCGICLVEIEYGNKKELKRACCTKVKTGMKISTSSKNVINAIKSKISNILSNHDFKCSKCNRKFDCELFKIVIRYKTGPKTKYIESNISDSNYLDTRSKSIVINRHKCIKCGRCVTTCKSKTLTSSILLNHKNNRFILQTQNHKCLDESNCLLCGQCVSACPVDALSERSHINRVITALENPKKHVIVAIAPSVRASIGEAFNMGYGIDVTGKLYTSLKILRFDKVFDLNFGADLTIIEESCELIKRIKNNGPFPMFTSCCPGWIRQVEKYFKELIPNLSSTKSPQQIFGAATKTYYPHIMNMNPSDIFTVTIMPCTAKKFESERDDMDIEGINSIDAVLTARELVKLIKNAKIDFKNLEESTPDPAMGEYSGAGVIFGATGGVMEAALRTAKDFLENNEHLKTIDYSSIRGFNGIKEATVTLKEQNYNIAVINGASNVFKFMNSDKINKKQYHFIEVMSCEGGCINGGGHPHINSNDRELINYKQLRSSVLYNQDKNLSKRKAHENEALIKMYKNYIGKPGNDLAHKIFHISYNKK</sequence>
<dbReference type="Pfam" id="PF13510">
    <property type="entry name" value="Fer2_4"/>
    <property type="match status" value="1"/>
</dbReference>
<evidence type="ECO:0000256" key="4">
    <source>
        <dbReference type="ARBA" id="ARBA00023004"/>
    </source>
</evidence>
<evidence type="ECO:0000256" key="2">
    <source>
        <dbReference type="ARBA" id="ARBA00022723"/>
    </source>
</evidence>
<dbReference type="InterPro" id="IPR050340">
    <property type="entry name" value="Cytosolic_Fe-S_CAF"/>
</dbReference>
<dbReference type="GO" id="GO:0008901">
    <property type="term" value="F:ferredoxin hydrogenase activity"/>
    <property type="evidence" value="ECO:0007669"/>
    <property type="project" value="InterPro"/>
</dbReference>
<dbReference type="SUPFAM" id="SSF53920">
    <property type="entry name" value="Fe-only hydrogenase"/>
    <property type="match status" value="1"/>
</dbReference>
<evidence type="ECO:0000259" key="8">
    <source>
        <dbReference type="PROSITE" id="PS51839"/>
    </source>
</evidence>
<dbReference type="Pfam" id="PF22609">
    <property type="entry name" value="Fe_hydrogense_Fe-S_bd"/>
    <property type="match status" value="1"/>
</dbReference>
<dbReference type="InterPro" id="IPR017900">
    <property type="entry name" value="4Fe4S_Fe_S_CS"/>
</dbReference>
<dbReference type="FunFam" id="3.30.70.20:FF:000035">
    <property type="entry name" value="Iron hydrogenase 1"/>
    <property type="match status" value="1"/>
</dbReference>
<keyword evidence="1" id="KW-0004">4Fe-4S</keyword>
<evidence type="ECO:0000259" key="7">
    <source>
        <dbReference type="PROSITE" id="PS51379"/>
    </source>
</evidence>
<dbReference type="InterPro" id="IPR003149">
    <property type="entry name" value="Fe_hydrogenase_ssu"/>
</dbReference>
<dbReference type="InterPro" id="IPR017896">
    <property type="entry name" value="4Fe4S_Fe-S-bd"/>
</dbReference>
<proteinExistence type="predicted"/>
<gene>
    <name evidence="9" type="ORF">ADU74_02765</name>
</gene>
<dbReference type="Gene3D" id="3.40.50.1780">
    <property type="match status" value="1"/>
</dbReference>
<dbReference type="NCBIfam" id="TIGR02512">
    <property type="entry name" value="FeFe_hydrog_A"/>
    <property type="match status" value="1"/>
</dbReference>
<dbReference type="Pfam" id="PF02256">
    <property type="entry name" value="Fe_hyd_SSU"/>
    <property type="match status" value="1"/>
</dbReference>